<dbReference type="Proteomes" id="UP001209318">
    <property type="component" value="Unassembled WGS sequence"/>
</dbReference>
<dbReference type="EMBL" id="JAOUSF010000001">
    <property type="protein sequence ID" value="MCU9612002.1"/>
    <property type="molecule type" value="Genomic_DNA"/>
</dbReference>
<reference evidence="2" key="1">
    <citation type="submission" date="2022-10" db="EMBL/GenBank/DDBJ databases">
        <title>Description of Fervidibacillus gen. nov. in the family Fervidibacillaceae fam. nov. with two species, Fervidibacillus albus sp. nov., and Fervidibacillus halotolerans sp. nov., isolated from tidal flat sediments.</title>
        <authorList>
            <person name="Kwon K.K."/>
            <person name="Yang S.-H."/>
        </authorList>
    </citation>
    <scope>NUCLEOTIDE SEQUENCE</scope>
    <source>
        <strain evidence="2">JCM 19140</strain>
    </source>
</reference>
<organism evidence="2 3">
    <name type="scientific">Perspicuibacillus lycopersici</name>
    <dbReference type="NCBI Taxonomy" id="1325689"/>
    <lineage>
        <taxon>Bacteria</taxon>
        <taxon>Bacillati</taxon>
        <taxon>Bacillota</taxon>
        <taxon>Bacilli</taxon>
        <taxon>Bacillales</taxon>
        <taxon>Bacillaceae</taxon>
        <taxon>Perspicuibacillus</taxon>
    </lineage>
</organism>
<name>A0AAE3IPV1_9BACI</name>
<gene>
    <name evidence="2" type="ORF">OEV98_00330</name>
</gene>
<dbReference type="SUPFAM" id="SSF51735">
    <property type="entry name" value="NAD(P)-binding Rossmann-fold domains"/>
    <property type="match status" value="1"/>
</dbReference>
<dbReference type="CDD" id="cd05289">
    <property type="entry name" value="MDR_like_2"/>
    <property type="match status" value="1"/>
</dbReference>
<keyword evidence="3" id="KW-1185">Reference proteome</keyword>
<dbReference type="AlphaFoldDB" id="A0AAE3IPV1"/>
<comment type="caution">
    <text evidence="2">The sequence shown here is derived from an EMBL/GenBank/DDBJ whole genome shotgun (WGS) entry which is preliminary data.</text>
</comment>
<dbReference type="GO" id="GO:0008270">
    <property type="term" value="F:zinc ion binding"/>
    <property type="evidence" value="ECO:0007669"/>
    <property type="project" value="InterPro"/>
</dbReference>
<dbReference type="InterPro" id="IPR036291">
    <property type="entry name" value="NAD(P)-bd_dom_sf"/>
</dbReference>
<dbReference type="Gene3D" id="3.40.50.720">
    <property type="entry name" value="NAD(P)-binding Rossmann-like Domain"/>
    <property type="match status" value="1"/>
</dbReference>
<dbReference type="SMART" id="SM00829">
    <property type="entry name" value="PKS_ER"/>
    <property type="match status" value="1"/>
</dbReference>
<dbReference type="RefSeq" id="WP_263071137.1">
    <property type="nucleotide sequence ID" value="NZ_JAOUSF010000001.1"/>
</dbReference>
<dbReference type="Pfam" id="PF13602">
    <property type="entry name" value="ADH_zinc_N_2"/>
    <property type="match status" value="1"/>
</dbReference>
<dbReference type="InterPro" id="IPR002364">
    <property type="entry name" value="Quin_OxRdtase/zeta-crystal_CS"/>
</dbReference>
<proteinExistence type="predicted"/>
<dbReference type="InterPro" id="IPR020843">
    <property type="entry name" value="ER"/>
</dbReference>
<accession>A0AAE3IPV1</accession>
<dbReference type="PROSITE" id="PS01162">
    <property type="entry name" value="QOR_ZETA_CRYSTAL"/>
    <property type="match status" value="1"/>
</dbReference>
<dbReference type="PANTHER" id="PTHR44013:SF1">
    <property type="entry name" value="ZINC-TYPE ALCOHOL DEHYDROGENASE-LIKE PROTEIN C16A3.02C"/>
    <property type="match status" value="1"/>
</dbReference>
<evidence type="ECO:0000259" key="1">
    <source>
        <dbReference type="SMART" id="SM00829"/>
    </source>
</evidence>
<feature type="domain" description="Enoyl reductase (ER)" evidence="1">
    <location>
        <begin position="10"/>
        <end position="308"/>
    </location>
</feature>
<dbReference type="SUPFAM" id="SSF50129">
    <property type="entry name" value="GroES-like"/>
    <property type="match status" value="1"/>
</dbReference>
<evidence type="ECO:0000313" key="2">
    <source>
        <dbReference type="EMBL" id="MCU9612002.1"/>
    </source>
</evidence>
<dbReference type="InterPro" id="IPR013154">
    <property type="entry name" value="ADH-like_N"/>
</dbReference>
<dbReference type="Gene3D" id="3.90.180.10">
    <property type="entry name" value="Medium-chain alcohol dehydrogenases, catalytic domain"/>
    <property type="match status" value="1"/>
</dbReference>
<protein>
    <submittedName>
        <fullName evidence="2">NADP-dependent oxidoreductase</fullName>
    </submittedName>
</protein>
<dbReference type="InterPro" id="IPR011032">
    <property type="entry name" value="GroES-like_sf"/>
</dbReference>
<dbReference type="GO" id="GO:0016491">
    <property type="term" value="F:oxidoreductase activity"/>
    <property type="evidence" value="ECO:0007669"/>
    <property type="project" value="InterPro"/>
</dbReference>
<sequence length="321" mass="34641">MKAIAIEEYGGSDKLKEMKINQPVPKENEVIVELHATSINPIDWKLREGYLKSMLPFDFPIILGWDAAGVVHEVGAKVKDYQVGDRVFARPATTNRGTYAEYTAVDASLLAKIPDNISFAEAASVPLAGLTAWQCLFHFGNVKEGDNVLIHAGSGGVGSFAIQFAKHVGAFVATTAGTANVEFLKSLGADLVIDYKKQDFENSGIVFDFVLDSLGGEIQEKSFKVLKQGGTLASIVSEPNKQQAEQRNIKAGLVWLIPNGKQLAEIAALLKNGDVKAIIGHTFPFSEKGVKDAHALSETHHAKGKIVIEIKGNAKGCFDHQ</sequence>
<dbReference type="PANTHER" id="PTHR44013">
    <property type="entry name" value="ZINC-TYPE ALCOHOL DEHYDROGENASE-LIKE PROTEIN C16A3.02C"/>
    <property type="match status" value="1"/>
</dbReference>
<dbReference type="InterPro" id="IPR052733">
    <property type="entry name" value="Chloroplast_QOR"/>
</dbReference>
<evidence type="ECO:0000313" key="3">
    <source>
        <dbReference type="Proteomes" id="UP001209318"/>
    </source>
</evidence>
<dbReference type="Pfam" id="PF08240">
    <property type="entry name" value="ADH_N"/>
    <property type="match status" value="1"/>
</dbReference>